<protein>
    <submittedName>
        <fullName evidence="2">Uncharacterized protein</fullName>
    </submittedName>
</protein>
<proteinExistence type="predicted"/>
<gene>
    <name evidence="2" type="ORF">GQ602_006345</name>
</gene>
<reference evidence="2 3" key="1">
    <citation type="journal article" date="2020" name="G3 (Bethesda)">
        <title>Genetic Underpinnings of Host Manipulation by Ophiocordyceps as Revealed by Comparative Transcriptomics.</title>
        <authorList>
            <person name="Will I."/>
            <person name="Das B."/>
            <person name="Trinh T."/>
            <person name="Brachmann A."/>
            <person name="Ohm R.A."/>
            <person name="de Bekker C."/>
        </authorList>
    </citation>
    <scope>NUCLEOTIDE SEQUENCE [LARGE SCALE GENOMIC DNA]</scope>
    <source>
        <strain evidence="2 3">EC05</strain>
    </source>
</reference>
<dbReference type="Proteomes" id="UP000562929">
    <property type="component" value="Unassembled WGS sequence"/>
</dbReference>
<dbReference type="EMBL" id="JAACLJ010000007">
    <property type="protein sequence ID" value="KAF4583201.1"/>
    <property type="molecule type" value="Genomic_DNA"/>
</dbReference>
<accession>A0A8H4Q2Z3</accession>
<feature type="signal peptide" evidence="1">
    <location>
        <begin position="1"/>
        <end position="25"/>
    </location>
</feature>
<keyword evidence="1" id="KW-0732">Signal</keyword>
<dbReference type="OrthoDB" id="4868058at2759"/>
<sequence length="71" mass="7641">MNKLFLVIISLVCAAAALPAQQANAIDASRSFTCPSRVLAFCRARNVHSGCTFNGSFRSDAMETCRECHCG</sequence>
<dbReference type="AlphaFoldDB" id="A0A8H4Q2Z3"/>
<name>A0A8H4Q2Z3_9HYPO</name>
<evidence type="ECO:0000313" key="2">
    <source>
        <dbReference type="EMBL" id="KAF4583201.1"/>
    </source>
</evidence>
<evidence type="ECO:0000256" key="1">
    <source>
        <dbReference type="SAM" id="SignalP"/>
    </source>
</evidence>
<organism evidence="2 3">
    <name type="scientific">Ophiocordyceps camponoti-floridani</name>
    <dbReference type="NCBI Taxonomy" id="2030778"/>
    <lineage>
        <taxon>Eukaryota</taxon>
        <taxon>Fungi</taxon>
        <taxon>Dikarya</taxon>
        <taxon>Ascomycota</taxon>
        <taxon>Pezizomycotina</taxon>
        <taxon>Sordariomycetes</taxon>
        <taxon>Hypocreomycetidae</taxon>
        <taxon>Hypocreales</taxon>
        <taxon>Ophiocordycipitaceae</taxon>
        <taxon>Ophiocordyceps</taxon>
    </lineage>
</organism>
<evidence type="ECO:0000313" key="3">
    <source>
        <dbReference type="Proteomes" id="UP000562929"/>
    </source>
</evidence>
<feature type="chain" id="PRO_5034137856" evidence="1">
    <location>
        <begin position="26"/>
        <end position="71"/>
    </location>
</feature>
<comment type="caution">
    <text evidence="2">The sequence shown here is derived from an EMBL/GenBank/DDBJ whole genome shotgun (WGS) entry which is preliminary data.</text>
</comment>
<keyword evidence="3" id="KW-1185">Reference proteome</keyword>